<comment type="similarity">
    <text evidence="2 4">Belongs to the pyridoxal phosphate-binding protein YggS/PROSC family.</text>
</comment>
<organism evidence="6 7">
    <name type="scientific">Tepiditoga spiralis</name>
    <dbReference type="NCBI Taxonomy" id="2108365"/>
    <lineage>
        <taxon>Bacteria</taxon>
        <taxon>Thermotogati</taxon>
        <taxon>Thermotogota</taxon>
        <taxon>Thermotogae</taxon>
        <taxon>Petrotogales</taxon>
        <taxon>Petrotogaceae</taxon>
        <taxon>Tepiditoga</taxon>
    </lineage>
</organism>
<dbReference type="NCBIfam" id="TIGR00044">
    <property type="entry name" value="YggS family pyridoxal phosphate-dependent enzyme"/>
    <property type="match status" value="1"/>
</dbReference>
<dbReference type="GO" id="GO:0030170">
    <property type="term" value="F:pyridoxal phosphate binding"/>
    <property type="evidence" value="ECO:0007669"/>
    <property type="project" value="UniProtKB-UniRule"/>
</dbReference>
<proteinExistence type="inferred from homology"/>
<evidence type="ECO:0000256" key="1">
    <source>
        <dbReference type="ARBA" id="ARBA00022898"/>
    </source>
</evidence>
<dbReference type="InterPro" id="IPR011078">
    <property type="entry name" value="PyrdxlP_homeostasis"/>
</dbReference>
<protein>
    <recommendedName>
        <fullName evidence="2">Pyridoxal phosphate homeostasis protein</fullName>
        <shortName evidence="2">PLP homeostasis protein</shortName>
    </recommendedName>
</protein>
<name>A0A7G1G835_9BACT</name>
<feature type="domain" description="Alanine racemase N-terminal" evidence="5">
    <location>
        <begin position="26"/>
        <end position="224"/>
    </location>
</feature>
<evidence type="ECO:0000313" key="7">
    <source>
        <dbReference type="Proteomes" id="UP000516361"/>
    </source>
</evidence>
<dbReference type="PROSITE" id="PS01211">
    <property type="entry name" value="UPF0001"/>
    <property type="match status" value="1"/>
</dbReference>
<dbReference type="PANTHER" id="PTHR10146">
    <property type="entry name" value="PROLINE SYNTHETASE CO-TRANSCRIBED BACTERIAL HOMOLOG PROTEIN"/>
    <property type="match status" value="1"/>
</dbReference>
<dbReference type="InterPro" id="IPR029066">
    <property type="entry name" value="PLP-binding_barrel"/>
</dbReference>
<dbReference type="InParanoid" id="A0A7G1G835"/>
<evidence type="ECO:0000313" key="6">
    <source>
        <dbReference type="EMBL" id="BBE31107.1"/>
    </source>
</evidence>
<keyword evidence="1 2" id="KW-0663">Pyridoxal phosphate</keyword>
<dbReference type="PANTHER" id="PTHR10146:SF14">
    <property type="entry name" value="PYRIDOXAL PHOSPHATE HOMEOSTASIS PROTEIN"/>
    <property type="match status" value="1"/>
</dbReference>
<evidence type="ECO:0000256" key="3">
    <source>
        <dbReference type="PIRSR" id="PIRSR004848-1"/>
    </source>
</evidence>
<dbReference type="KEGG" id="ocy:OSSY52_12480"/>
<evidence type="ECO:0000256" key="4">
    <source>
        <dbReference type="RuleBase" id="RU004514"/>
    </source>
</evidence>
<keyword evidence="7" id="KW-1185">Reference proteome</keyword>
<dbReference type="EMBL" id="AP018712">
    <property type="protein sequence ID" value="BBE31107.1"/>
    <property type="molecule type" value="Genomic_DNA"/>
</dbReference>
<comment type="function">
    <text evidence="2">Pyridoxal 5'-phosphate (PLP)-binding protein, which is involved in PLP homeostasis.</text>
</comment>
<evidence type="ECO:0000256" key="2">
    <source>
        <dbReference type="HAMAP-Rule" id="MF_02087"/>
    </source>
</evidence>
<feature type="modified residue" description="N6-(pyridoxal phosphate)lysine" evidence="2 3">
    <location>
        <position position="35"/>
    </location>
</feature>
<dbReference type="HAMAP" id="MF_02087">
    <property type="entry name" value="PLP_homeostasis"/>
    <property type="match status" value="1"/>
</dbReference>
<dbReference type="Pfam" id="PF01168">
    <property type="entry name" value="Ala_racemase_N"/>
    <property type="match status" value="1"/>
</dbReference>
<dbReference type="RefSeq" id="WP_190613442.1">
    <property type="nucleotide sequence ID" value="NZ_AP018712.1"/>
</dbReference>
<dbReference type="SUPFAM" id="SSF51419">
    <property type="entry name" value="PLP-binding barrel"/>
    <property type="match status" value="1"/>
</dbReference>
<dbReference type="FunCoup" id="A0A7G1G835">
    <property type="interactions" value="293"/>
</dbReference>
<dbReference type="Gene3D" id="3.20.20.10">
    <property type="entry name" value="Alanine racemase"/>
    <property type="match status" value="1"/>
</dbReference>
<comment type="cofactor">
    <cofactor evidence="3">
        <name>pyridoxal 5'-phosphate</name>
        <dbReference type="ChEBI" id="CHEBI:597326"/>
    </cofactor>
</comment>
<dbReference type="AlphaFoldDB" id="A0A7G1G835"/>
<dbReference type="PIRSF" id="PIRSF004848">
    <property type="entry name" value="YBL036c_PLPDEIII"/>
    <property type="match status" value="1"/>
</dbReference>
<accession>A0A7G1G835</accession>
<dbReference type="FunFam" id="3.20.20.10:FF:000018">
    <property type="entry name" value="Pyridoxal phosphate homeostasis protein"/>
    <property type="match status" value="1"/>
</dbReference>
<dbReference type="Proteomes" id="UP000516361">
    <property type="component" value="Chromosome"/>
</dbReference>
<dbReference type="CDD" id="cd00635">
    <property type="entry name" value="PLPDE_III_YBL036c_like"/>
    <property type="match status" value="1"/>
</dbReference>
<evidence type="ECO:0000259" key="5">
    <source>
        <dbReference type="Pfam" id="PF01168"/>
    </source>
</evidence>
<reference evidence="6 7" key="1">
    <citation type="submission" date="2018-06" db="EMBL/GenBank/DDBJ databases">
        <title>Genome sequencing of Oceanotoga sp. sy52.</title>
        <authorList>
            <person name="Mori K."/>
        </authorList>
    </citation>
    <scope>NUCLEOTIDE SEQUENCE [LARGE SCALE GENOMIC DNA]</scope>
    <source>
        <strain evidence="7">sy52</strain>
    </source>
</reference>
<sequence>MKKIIQKNYKAVLDEINETIYKYNRKNVKLIAVSKTFPKEFIEYCYESGQKLFGENKAQELKNKSEFFSNHKDIEWHFIGQLQTNKIKYIVPICEYIHSVYREKELIEIDKKAKKFNKKQKILIEINSGEDSKSGIAIEQFDYFYELSKKYENIIVSGLMTVPPYTQDKEKLKEIFNSLKNIRDKIYIKDTNFKELSFGMSNDFKIAIECGATFLRIGSKIFGNRNYGSGV</sequence>
<dbReference type="InterPro" id="IPR001608">
    <property type="entry name" value="Ala_racemase_N"/>
</dbReference>
<gene>
    <name evidence="6" type="ORF">OSSY52_12480</name>
</gene>